<dbReference type="EMBL" id="CP106679">
    <property type="protein sequence ID" value="UXP31312.1"/>
    <property type="molecule type" value="Genomic_DNA"/>
</dbReference>
<dbReference type="InterPro" id="IPR023214">
    <property type="entry name" value="HAD_sf"/>
</dbReference>
<dbReference type="PANTHER" id="PTHR46193:SF18">
    <property type="entry name" value="HEXITOL PHOSPHATASE B"/>
    <property type="match status" value="1"/>
</dbReference>
<evidence type="ECO:0000256" key="1">
    <source>
        <dbReference type="ARBA" id="ARBA00001946"/>
    </source>
</evidence>
<dbReference type="InterPro" id="IPR036412">
    <property type="entry name" value="HAD-like_sf"/>
</dbReference>
<accession>A0ABY6CLB3</accession>
<reference evidence="6" key="1">
    <citation type="submission" date="2022-09" db="EMBL/GenBank/DDBJ databases">
        <title>Comparative genomics and taxonomic characterization of three novel marine species of genus Reichenbachiella exhibiting antioxidant and polysaccharide degradation activities.</title>
        <authorList>
            <person name="Muhammad N."/>
            <person name="Lee Y.-J."/>
            <person name="Ko J."/>
            <person name="Kim S.-G."/>
        </authorList>
    </citation>
    <scope>NUCLEOTIDE SEQUENCE</scope>
    <source>
        <strain evidence="6">BKB1-1</strain>
    </source>
</reference>
<dbReference type="RefSeq" id="WP_262308751.1">
    <property type="nucleotide sequence ID" value="NZ_CP106679.1"/>
</dbReference>
<name>A0ABY6CLB3_9BACT</name>
<protein>
    <submittedName>
        <fullName evidence="6">HAD family phosphatase</fullName>
    </submittedName>
</protein>
<proteinExistence type="inferred from homology"/>
<dbReference type="Gene3D" id="1.10.150.240">
    <property type="entry name" value="Putative phosphatase, domain 2"/>
    <property type="match status" value="1"/>
</dbReference>
<dbReference type="InterPro" id="IPR023198">
    <property type="entry name" value="PGP-like_dom2"/>
</dbReference>
<evidence type="ECO:0000313" key="6">
    <source>
        <dbReference type="EMBL" id="UXP31312.1"/>
    </source>
</evidence>
<evidence type="ECO:0000256" key="4">
    <source>
        <dbReference type="ARBA" id="ARBA00022842"/>
    </source>
</evidence>
<dbReference type="SFLD" id="SFLDG01135">
    <property type="entry name" value="C1.5.6:_HAD__Beta-PGM__Phospha"/>
    <property type="match status" value="1"/>
</dbReference>
<dbReference type="SUPFAM" id="SSF56784">
    <property type="entry name" value="HAD-like"/>
    <property type="match status" value="1"/>
</dbReference>
<evidence type="ECO:0000313" key="7">
    <source>
        <dbReference type="Proteomes" id="UP001065174"/>
    </source>
</evidence>
<keyword evidence="4" id="KW-0460">Magnesium</keyword>
<dbReference type="PRINTS" id="PR00413">
    <property type="entry name" value="HADHALOGNASE"/>
</dbReference>
<keyword evidence="7" id="KW-1185">Reference proteome</keyword>
<comment type="cofactor">
    <cofactor evidence="1">
        <name>Mg(2+)</name>
        <dbReference type="ChEBI" id="CHEBI:18420"/>
    </cofactor>
</comment>
<evidence type="ECO:0000256" key="5">
    <source>
        <dbReference type="ARBA" id="ARBA00023277"/>
    </source>
</evidence>
<keyword evidence="3" id="KW-0479">Metal-binding</keyword>
<dbReference type="PANTHER" id="PTHR46193">
    <property type="entry name" value="6-PHOSPHOGLUCONATE PHOSPHATASE"/>
    <property type="match status" value="1"/>
</dbReference>
<dbReference type="Gene3D" id="3.40.50.1000">
    <property type="entry name" value="HAD superfamily/HAD-like"/>
    <property type="match status" value="1"/>
</dbReference>
<keyword evidence="5" id="KW-0119">Carbohydrate metabolism</keyword>
<dbReference type="InterPro" id="IPR051600">
    <property type="entry name" value="Beta-PGM-like"/>
</dbReference>
<evidence type="ECO:0000256" key="3">
    <source>
        <dbReference type="ARBA" id="ARBA00022723"/>
    </source>
</evidence>
<dbReference type="SFLD" id="SFLDG01129">
    <property type="entry name" value="C1.5:_HAD__Beta-PGM__Phosphata"/>
    <property type="match status" value="1"/>
</dbReference>
<dbReference type="Proteomes" id="UP001065174">
    <property type="component" value="Chromosome"/>
</dbReference>
<comment type="similarity">
    <text evidence="2">Belongs to the HAD-like hydrolase superfamily. CbbY/CbbZ/Gph/YieH family.</text>
</comment>
<evidence type="ECO:0000256" key="2">
    <source>
        <dbReference type="ARBA" id="ARBA00006171"/>
    </source>
</evidence>
<dbReference type="SFLD" id="SFLDS00003">
    <property type="entry name" value="Haloacid_Dehalogenase"/>
    <property type="match status" value="1"/>
</dbReference>
<dbReference type="NCBIfam" id="TIGR01549">
    <property type="entry name" value="HAD-SF-IA-v1"/>
    <property type="match status" value="1"/>
</dbReference>
<dbReference type="Pfam" id="PF00702">
    <property type="entry name" value="Hydrolase"/>
    <property type="match status" value="1"/>
</dbReference>
<organism evidence="6 7">
    <name type="scientific">Reichenbachiella agarivorans</name>
    <dbReference type="NCBI Taxonomy" id="2979464"/>
    <lineage>
        <taxon>Bacteria</taxon>
        <taxon>Pseudomonadati</taxon>
        <taxon>Bacteroidota</taxon>
        <taxon>Cytophagia</taxon>
        <taxon>Cytophagales</taxon>
        <taxon>Reichenbachiellaceae</taxon>
        <taxon>Reichenbachiella</taxon>
    </lineage>
</organism>
<dbReference type="NCBIfam" id="TIGR01509">
    <property type="entry name" value="HAD-SF-IA-v3"/>
    <property type="match status" value="1"/>
</dbReference>
<dbReference type="InterPro" id="IPR006439">
    <property type="entry name" value="HAD-SF_hydro_IA"/>
</dbReference>
<gene>
    <name evidence="6" type="ORF">N6H18_13235</name>
</gene>
<sequence length="220" mass="24217">MKRKLSEPFEAILFDMDGVIIDSEPICRTVIAAMLKDRGHVVSVELQNQYVGRKTSEMWADFITTFDLAEPVSALTAQSDNQYLELIKHSEMQPISGLIPLLDYFQSLNKKMIVASSATAYNIHLVLDKFALSHYFEGHVSSDEVKQAKPNPDIFLLAAKKLGVNPTDCLVIEDSRNGILAARAAGMSSVGYQNPHSGNQDLQLADAVVHSLSEIIALVN</sequence>